<dbReference type="Proteomes" id="UP001319846">
    <property type="component" value="Unassembled WGS sequence"/>
</dbReference>
<name>A0ACC5VRJ6_9GAMM</name>
<reference evidence="1" key="1">
    <citation type="submission" date="2020-06" db="EMBL/GenBank/DDBJ databases">
        <title>Whole Genome Sequence of Halomonas aquamarina MB598.</title>
        <authorList>
            <person name="Pervaiz M."/>
            <person name="Fariq A."/>
            <person name="Yasmin A."/>
            <person name="Welch M."/>
        </authorList>
    </citation>
    <scope>NUCLEOTIDE SEQUENCE</scope>
    <source>
        <strain evidence="1">MB598</strain>
    </source>
</reference>
<sequence length="105" mass="11371">MKRSIMIVMAVAIMVISSNAHARQFNGSGQPACLTENMLDQIIDAAVSRNTAGIEYMLNNGCVVPRAGIQVSVVDTKILRGKVKVRAFIGGRPVELWTTIEALSR</sequence>
<dbReference type="EMBL" id="JABYQT010000002">
    <property type="protein sequence ID" value="MBZ5486896.1"/>
    <property type="molecule type" value="Genomic_DNA"/>
</dbReference>
<evidence type="ECO:0000313" key="2">
    <source>
        <dbReference type="Proteomes" id="UP001319846"/>
    </source>
</evidence>
<accession>A0ACC5VRJ6</accession>
<organism evidence="1 2">
    <name type="scientific">Vreelandella aquamarina</name>
    <dbReference type="NCBI Taxonomy" id="77097"/>
    <lineage>
        <taxon>Bacteria</taxon>
        <taxon>Pseudomonadati</taxon>
        <taxon>Pseudomonadota</taxon>
        <taxon>Gammaproteobacteria</taxon>
        <taxon>Oceanospirillales</taxon>
        <taxon>Halomonadaceae</taxon>
        <taxon>Vreelandella</taxon>
    </lineage>
</organism>
<protein>
    <submittedName>
        <fullName evidence="1">Uncharacterized protein</fullName>
    </submittedName>
</protein>
<gene>
    <name evidence="1" type="ORF">HW452_05090</name>
</gene>
<evidence type="ECO:0000313" key="1">
    <source>
        <dbReference type="EMBL" id="MBZ5486896.1"/>
    </source>
</evidence>
<keyword evidence="2" id="KW-1185">Reference proteome</keyword>
<comment type="caution">
    <text evidence="1">The sequence shown here is derived from an EMBL/GenBank/DDBJ whole genome shotgun (WGS) entry which is preliminary data.</text>
</comment>
<proteinExistence type="predicted"/>